<proteinExistence type="predicted"/>
<name>A0A9D2RII8_9BACT</name>
<dbReference type="Gene3D" id="2.40.128.410">
    <property type="match status" value="1"/>
</dbReference>
<sequence length="179" mass="20585">MKKFIILLVIMAFSLSGYEVCAQQQNQQTTKQERREERTQKRAARQLAFEQHIDSMVNAGYFQFIPRSMQRSVGPTVPISNPDFSLEYQDGRFDIYLPYIEGSMPPYRVSVLNYVTSNVENYTTQKTDNGWTVTFVSTLFDGSIYTFTLEIYTKTGGANLTVERAFNTTVQYSGIIFQI</sequence>
<feature type="signal peptide" evidence="1">
    <location>
        <begin position="1"/>
        <end position="22"/>
    </location>
</feature>
<reference evidence="2" key="1">
    <citation type="journal article" date="2021" name="PeerJ">
        <title>Extensive microbial diversity within the chicken gut microbiome revealed by metagenomics and culture.</title>
        <authorList>
            <person name="Gilroy R."/>
            <person name="Ravi A."/>
            <person name="Getino M."/>
            <person name="Pursley I."/>
            <person name="Horton D.L."/>
            <person name="Alikhan N.F."/>
            <person name="Baker D."/>
            <person name="Gharbi K."/>
            <person name="Hall N."/>
            <person name="Watson M."/>
            <person name="Adriaenssens E.M."/>
            <person name="Foster-Nyarko E."/>
            <person name="Jarju S."/>
            <person name="Secka A."/>
            <person name="Antonio M."/>
            <person name="Oren A."/>
            <person name="Chaudhuri R.R."/>
            <person name="La Ragione R."/>
            <person name="Hildebrand F."/>
            <person name="Pallen M.J."/>
        </authorList>
    </citation>
    <scope>NUCLEOTIDE SEQUENCE</scope>
    <source>
        <strain evidence="2">CHK169-11906</strain>
    </source>
</reference>
<protein>
    <submittedName>
        <fullName evidence="2">DUF4251 domain-containing protein</fullName>
    </submittedName>
</protein>
<comment type="caution">
    <text evidence="2">The sequence shown here is derived from an EMBL/GenBank/DDBJ whole genome shotgun (WGS) entry which is preliminary data.</text>
</comment>
<dbReference type="AlphaFoldDB" id="A0A9D2RII8"/>
<feature type="chain" id="PRO_5038583598" evidence="1">
    <location>
        <begin position="23"/>
        <end position="179"/>
    </location>
</feature>
<gene>
    <name evidence="2" type="ORF">H9779_07570</name>
</gene>
<keyword evidence="1" id="KW-0732">Signal</keyword>
<evidence type="ECO:0000313" key="3">
    <source>
        <dbReference type="Proteomes" id="UP000824259"/>
    </source>
</evidence>
<reference evidence="2" key="2">
    <citation type="submission" date="2021-04" db="EMBL/GenBank/DDBJ databases">
        <authorList>
            <person name="Gilroy R."/>
        </authorList>
    </citation>
    <scope>NUCLEOTIDE SEQUENCE</scope>
    <source>
        <strain evidence="2">CHK169-11906</strain>
    </source>
</reference>
<dbReference type="Proteomes" id="UP000824259">
    <property type="component" value="Unassembled WGS sequence"/>
</dbReference>
<evidence type="ECO:0000313" key="2">
    <source>
        <dbReference type="EMBL" id="HJA99437.1"/>
    </source>
</evidence>
<dbReference type="InterPro" id="IPR025347">
    <property type="entry name" value="DUF4251"/>
</dbReference>
<dbReference type="Pfam" id="PF14059">
    <property type="entry name" value="DUF4251"/>
    <property type="match status" value="1"/>
</dbReference>
<organism evidence="2 3">
    <name type="scientific">Candidatus Alistipes avicola</name>
    <dbReference type="NCBI Taxonomy" id="2838432"/>
    <lineage>
        <taxon>Bacteria</taxon>
        <taxon>Pseudomonadati</taxon>
        <taxon>Bacteroidota</taxon>
        <taxon>Bacteroidia</taxon>
        <taxon>Bacteroidales</taxon>
        <taxon>Rikenellaceae</taxon>
        <taxon>Alistipes</taxon>
    </lineage>
</organism>
<accession>A0A9D2RII8</accession>
<dbReference type="EMBL" id="DWYR01000025">
    <property type="protein sequence ID" value="HJA99437.1"/>
    <property type="molecule type" value="Genomic_DNA"/>
</dbReference>
<evidence type="ECO:0000256" key="1">
    <source>
        <dbReference type="SAM" id="SignalP"/>
    </source>
</evidence>